<reference evidence="11 12" key="1">
    <citation type="submission" date="2019-02" db="EMBL/GenBank/DDBJ databases">
        <title>Deep-cultivation of Planctomycetes and their phenomic and genomic characterization uncovers novel biology.</title>
        <authorList>
            <person name="Wiegand S."/>
            <person name="Jogler M."/>
            <person name="Boedeker C."/>
            <person name="Pinto D."/>
            <person name="Vollmers J."/>
            <person name="Rivas-Marin E."/>
            <person name="Kohn T."/>
            <person name="Peeters S.H."/>
            <person name="Heuer A."/>
            <person name="Rast P."/>
            <person name="Oberbeckmann S."/>
            <person name="Bunk B."/>
            <person name="Jeske O."/>
            <person name="Meyerdierks A."/>
            <person name="Storesund J.E."/>
            <person name="Kallscheuer N."/>
            <person name="Luecker S."/>
            <person name="Lage O.M."/>
            <person name="Pohl T."/>
            <person name="Merkel B.J."/>
            <person name="Hornburger P."/>
            <person name="Mueller R.-W."/>
            <person name="Bruemmer F."/>
            <person name="Labrenz M."/>
            <person name="Spormann A.M."/>
            <person name="Op den Camp H."/>
            <person name="Overmann J."/>
            <person name="Amann R."/>
            <person name="Jetten M.S.M."/>
            <person name="Mascher T."/>
            <person name="Medema M.H."/>
            <person name="Devos D.P."/>
            <person name="Kaster A.-K."/>
            <person name="Ovreas L."/>
            <person name="Rohde M."/>
            <person name="Galperin M.Y."/>
            <person name="Jogler C."/>
        </authorList>
    </citation>
    <scope>NUCLEOTIDE SEQUENCE [LARGE SCALE GENOMIC DNA]</scope>
    <source>
        <strain evidence="11 12">ETA_A1</strain>
    </source>
</reference>
<dbReference type="GO" id="GO:0005737">
    <property type="term" value="C:cytoplasm"/>
    <property type="evidence" value="ECO:0007669"/>
    <property type="project" value="UniProtKB-UniRule"/>
</dbReference>
<evidence type="ECO:0000256" key="7">
    <source>
        <dbReference type="ARBA" id="ARBA00048169"/>
    </source>
</evidence>
<dbReference type="EC" id="2.5.1.61" evidence="8"/>
<evidence type="ECO:0000256" key="4">
    <source>
        <dbReference type="ARBA" id="ARBA00011245"/>
    </source>
</evidence>
<protein>
    <recommendedName>
        <fullName evidence="8">Porphobilinogen deaminase</fullName>
        <shortName evidence="8">PBG</shortName>
        <ecNumber evidence="8">2.5.1.61</ecNumber>
    </recommendedName>
    <alternativeName>
        <fullName evidence="8">Hydroxymethylbilane synthase</fullName>
        <shortName evidence="8">HMBS</shortName>
    </alternativeName>
    <alternativeName>
        <fullName evidence="8">Pre-uroporphyrinogen synthase</fullName>
    </alternativeName>
</protein>
<proteinExistence type="inferred from homology"/>
<dbReference type="InterPro" id="IPR036803">
    <property type="entry name" value="Porphobilinogen_deaminase_C_sf"/>
</dbReference>
<sequence>MNDTPLRLGTRGSPLALWQAHFIADRLRPVAAPRPVELVLIETHGDRDRATPLAAMGGFGVFTKAIQTALRDNRADAAVHSLKDLPTIPEPGLELVAVPPRGPTGDAFVSLKHRRFDALPQGGVVGTSSLRRRAMLANRRPDLTLIDLRGNVETRLRKLEENDLDAIILAEAGLVRLGLADRITEVLDATWMLPAVGQGAIGLECRSDDADTIDAVLALTDADTFARVTAERAMLAALGGGCLVPIGTTSKIDGGTLTIRGMVLSPDGRRKVSATHVGPADAPLATGQELAAMLLAEGAAELLA</sequence>
<comment type="function">
    <text evidence="1 8">Tetrapolymerization of the monopyrrole PBG into the hydroxymethylbilane pre-uroporphyrinogen in several discrete steps.</text>
</comment>
<comment type="pathway">
    <text evidence="2">Porphyrin-containing compound metabolism; protoporphyrin-IX biosynthesis; coproporphyrinogen-III from 5-aminolevulinate: step 2/4.</text>
</comment>
<feature type="domain" description="Porphobilinogen deaminase N-terminal" evidence="9">
    <location>
        <begin position="6"/>
        <end position="212"/>
    </location>
</feature>
<keyword evidence="5 8" id="KW-0808">Transferase</keyword>
<dbReference type="PANTHER" id="PTHR11557:SF0">
    <property type="entry name" value="PORPHOBILINOGEN DEAMINASE"/>
    <property type="match status" value="1"/>
</dbReference>
<dbReference type="Gene3D" id="3.30.160.40">
    <property type="entry name" value="Porphobilinogen deaminase, C-terminal domain"/>
    <property type="match status" value="1"/>
</dbReference>
<organism evidence="11 12">
    <name type="scientific">Urbifossiella limnaea</name>
    <dbReference type="NCBI Taxonomy" id="2528023"/>
    <lineage>
        <taxon>Bacteria</taxon>
        <taxon>Pseudomonadati</taxon>
        <taxon>Planctomycetota</taxon>
        <taxon>Planctomycetia</taxon>
        <taxon>Gemmatales</taxon>
        <taxon>Gemmataceae</taxon>
        <taxon>Urbifossiella</taxon>
    </lineage>
</organism>
<dbReference type="Pfam" id="PF03900">
    <property type="entry name" value="Porphobil_deamC"/>
    <property type="match status" value="1"/>
</dbReference>
<dbReference type="OrthoDB" id="9810298at2"/>
<evidence type="ECO:0000256" key="1">
    <source>
        <dbReference type="ARBA" id="ARBA00002869"/>
    </source>
</evidence>
<keyword evidence="6 8" id="KW-0627">Porphyrin biosynthesis</keyword>
<comment type="similarity">
    <text evidence="3 8">Belongs to the HMBS family.</text>
</comment>
<gene>
    <name evidence="8 11" type="primary">hemC</name>
    <name evidence="11" type="ORF">ETAA1_07040</name>
</gene>
<dbReference type="PRINTS" id="PR00151">
    <property type="entry name" value="PORPHBDMNASE"/>
</dbReference>
<dbReference type="GO" id="GO:0006782">
    <property type="term" value="P:protoporphyrinogen IX biosynthetic process"/>
    <property type="evidence" value="ECO:0007669"/>
    <property type="project" value="UniProtKB-UniRule"/>
</dbReference>
<feature type="modified residue" description="S-(dipyrrolylmethanemethyl)cysteine" evidence="8">
    <location>
        <position position="242"/>
    </location>
</feature>
<dbReference type="FunFam" id="3.40.190.10:FF:000005">
    <property type="entry name" value="Porphobilinogen deaminase"/>
    <property type="match status" value="1"/>
</dbReference>
<dbReference type="PIRSF" id="PIRSF001438">
    <property type="entry name" value="4pyrrol_synth_OHMeBilane_synth"/>
    <property type="match status" value="1"/>
</dbReference>
<dbReference type="GO" id="GO:0004418">
    <property type="term" value="F:hydroxymethylbilane synthase activity"/>
    <property type="evidence" value="ECO:0007669"/>
    <property type="project" value="UniProtKB-UniRule"/>
</dbReference>
<dbReference type="PROSITE" id="PS00533">
    <property type="entry name" value="PORPHOBILINOGEN_DEAM"/>
    <property type="match status" value="1"/>
</dbReference>
<evidence type="ECO:0000313" key="11">
    <source>
        <dbReference type="EMBL" id="QDU18808.1"/>
    </source>
</evidence>
<dbReference type="InterPro" id="IPR022418">
    <property type="entry name" value="Porphobilinogen_deaminase_C"/>
</dbReference>
<comment type="cofactor">
    <cofactor evidence="8">
        <name>dipyrromethane</name>
        <dbReference type="ChEBI" id="CHEBI:60342"/>
    </cofactor>
    <text evidence="8">Binds 1 dipyrromethane group covalently.</text>
</comment>
<comment type="subunit">
    <text evidence="4 8">Monomer.</text>
</comment>
<evidence type="ECO:0000259" key="9">
    <source>
        <dbReference type="Pfam" id="PF01379"/>
    </source>
</evidence>
<dbReference type="Gene3D" id="3.40.190.10">
    <property type="entry name" value="Periplasmic binding protein-like II"/>
    <property type="match status" value="2"/>
</dbReference>
<dbReference type="SUPFAM" id="SSF54782">
    <property type="entry name" value="Porphobilinogen deaminase (hydroxymethylbilane synthase), C-terminal domain"/>
    <property type="match status" value="1"/>
</dbReference>
<comment type="catalytic activity">
    <reaction evidence="7 8">
        <text>4 porphobilinogen + H2O = hydroxymethylbilane + 4 NH4(+)</text>
        <dbReference type="Rhea" id="RHEA:13185"/>
        <dbReference type="ChEBI" id="CHEBI:15377"/>
        <dbReference type="ChEBI" id="CHEBI:28938"/>
        <dbReference type="ChEBI" id="CHEBI:57845"/>
        <dbReference type="ChEBI" id="CHEBI:58126"/>
        <dbReference type="EC" id="2.5.1.61"/>
    </reaction>
</comment>
<evidence type="ECO:0000313" key="12">
    <source>
        <dbReference type="Proteomes" id="UP000319576"/>
    </source>
</evidence>
<keyword evidence="12" id="KW-1185">Reference proteome</keyword>
<dbReference type="NCBIfam" id="TIGR00212">
    <property type="entry name" value="hemC"/>
    <property type="match status" value="1"/>
</dbReference>
<name>A0A517XMS4_9BACT</name>
<dbReference type="SUPFAM" id="SSF53850">
    <property type="entry name" value="Periplasmic binding protein-like II"/>
    <property type="match status" value="1"/>
</dbReference>
<dbReference type="Proteomes" id="UP000319576">
    <property type="component" value="Chromosome"/>
</dbReference>
<dbReference type="PANTHER" id="PTHR11557">
    <property type="entry name" value="PORPHOBILINOGEN DEAMINASE"/>
    <property type="match status" value="1"/>
</dbReference>
<dbReference type="RefSeq" id="WP_145234344.1">
    <property type="nucleotide sequence ID" value="NZ_CP036273.1"/>
</dbReference>
<evidence type="ECO:0000256" key="5">
    <source>
        <dbReference type="ARBA" id="ARBA00022679"/>
    </source>
</evidence>
<dbReference type="HAMAP" id="MF_00260">
    <property type="entry name" value="Porphobil_deam"/>
    <property type="match status" value="1"/>
</dbReference>
<dbReference type="InterPro" id="IPR022417">
    <property type="entry name" value="Porphobilin_deaminase_N"/>
</dbReference>
<evidence type="ECO:0000259" key="10">
    <source>
        <dbReference type="Pfam" id="PF03900"/>
    </source>
</evidence>
<accession>A0A517XMS4</accession>
<evidence type="ECO:0000256" key="8">
    <source>
        <dbReference type="HAMAP-Rule" id="MF_00260"/>
    </source>
</evidence>
<feature type="domain" description="Porphobilinogen deaminase C-terminal" evidence="10">
    <location>
        <begin position="226"/>
        <end position="295"/>
    </location>
</feature>
<evidence type="ECO:0000256" key="2">
    <source>
        <dbReference type="ARBA" id="ARBA00004735"/>
    </source>
</evidence>
<dbReference type="KEGG" id="uli:ETAA1_07040"/>
<dbReference type="InterPro" id="IPR000860">
    <property type="entry name" value="HemC"/>
</dbReference>
<dbReference type="EMBL" id="CP036273">
    <property type="protein sequence ID" value="QDU18808.1"/>
    <property type="molecule type" value="Genomic_DNA"/>
</dbReference>
<dbReference type="InterPro" id="IPR022419">
    <property type="entry name" value="Porphobilin_deaminase_cofac_BS"/>
</dbReference>
<comment type="miscellaneous">
    <text evidence="8">The porphobilinogen subunits are added to the dipyrromethane group.</text>
</comment>
<dbReference type="Pfam" id="PF01379">
    <property type="entry name" value="Porphobil_deam"/>
    <property type="match status" value="1"/>
</dbReference>
<dbReference type="AlphaFoldDB" id="A0A517XMS4"/>
<evidence type="ECO:0000256" key="6">
    <source>
        <dbReference type="ARBA" id="ARBA00023244"/>
    </source>
</evidence>
<evidence type="ECO:0000256" key="3">
    <source>
        <dbReference type="ARBA" id="ARBA00005638"/>
    </source>
</evidence>